<proteinExistence type="predicted"/>
<dbReference type="InterPro" id="IPR005590">
    <property type="entry name" value="DUF333"/>
</dbReference>
<feature type="signal peptide" evidence="1">
    <location>
        <begin position="1"/>
        <end position="20"/>
    </location>
</feature>
<feature type="chain" id="PRO_5013233741" description="Hemolysin" evidence="1">
    <location>
        <begin position="21"/>
        <end position="83"/>
    </location>
</feature>
<keyword evidence="3" id="KW-1185">Reference proteome</keyword>
<reference evidence="3" key="1">
    <citation type="submission" date="2017-06" db="EMBL/GenBank/DDBJ databases">
        <authorList>
            <person name="Varghese N."/>
            <person name="Submissions S."/>
        </authorList>
    </citation>
    <scope>NUCLEOTIDE SEQUENCE [LARGE SCALE GENOMIC DNA]</scope>
    <source>
        <strain evidence="3">ANC 5114</strain>
    </source>
</reference>
<evidence type="ECO:0000313" key="3">
    <source>
        <dbReference type="Proteomes" id="UP000243463"/>
    </source>
</evidence>
<sequence length="83" mass="9239">MRFHILMACLCSGVVLSACSQNPAKNLATANPASQYCIEEGGKLRKLKDAFGNISYNCKLPNGVEKNEWDLYRETRELNNSAQ</sequence>
<evidence type="ECO:0008006" key="4">
    <source>
        <dbReference type="Google" id="ProtNLM"/>
    </source>
</evidence>
<dbReference type="Pfam" id="PF03891">
    <property type="entry name" value="DUF333"/>
    <property type="match status" value="1"/>
</dbReference>
<accession>A0A217EGY4</accession>
<dbReference type="Proteomes" id="UP000243463">
    <property type="component" value="Unassembled WGS sequence"/>
</dbReference>
<dbReference type="PROSITE" id="PS51257">
    <property type="entry name" value="PROKAR_LIPOPROTEIN"/>
    <property type="match status" value="1"/>
</dbReference>
<evidence type="ECO:0000256" key="1">
    <source>
        <dbReference type="SAM" id="SignalP"/>
    </source>
</evidence>
<evidence type="ECO:0000313" key="2">
    <source>
        <dbReference type="EMBL" id="SNQ29582.1"/>
    </source>
</evidence>
<keyword evidence="1" id="KW-0732">Signal</keyword>
<protein>
    <recommendedName>
        <fullName evidence="4">Hemolysin</fullName>
    </recommendedName>
</protein>
<name>A0A217EGY4_9GAMM</name>
<dbReference type="AlphaFoldDB" id="A0A217EGY4"/>
<dbReference type="RefSeq" id="WP_171289060.1">
    <property type="nucleotide sequence ID" value="NZ_FZLN01000002.1"/>
</dbReference>
<organism evidence="2 3">
    <name type="scientific">Acinetobacter apis</name>
    <dbReference type="NCBI Taxonomy" id="1229165"/>
    <lineage>
        <taxon>Bacteria</taxon>
        <taxon>Pseudomonadati</taxon>
        <taxon>Pseudomonadota</taxon>
        <taxon>Gammaproteobacteria</taxon>
        <taxon>Moraxellales</taxon>
        <taxon>Moraxellaceae</taxon>
        <taxon>Acinetobacter</taxon>
    </lineage>
</organism>
<gene>
    <name evidence="2" type="ORF">SAMN05444584_1541</name>
</gene>
<dbReference type="EMBL" id="FZLN01000002">
    <property type="protein sequence ID" value="SNQ29582.1"/>
    <property type="molecule type" value="Genomic_DNA"/>
</dbReference>